<comment type="caution">
    <text evidence="1">The sequence shown here is derived from an EMBL/GenBank/DDBJ whole genome shotgun (WGS) entry which is preliminary data.</text>
</comment>
<accession>A0ABU1JKR2</accession>
<organism evidence="1 2">
    <name type="scientific">Inquilinus ginsengisoli</name>
    <dbReference type="NCBI Taxonomy" id="363840"/>
    <lineage>
        <taxon>Bacteria</taxon>
        <taxon>Pseudomonadati</taxon>
        <taxon>Pseudomonadota</taxon>
        <taxon>Alphaproteobacteria</taxon>
        <taxon>Rhodospirillales</taxon>
        <taxon>Rhodospirillaceae</taxon>
        <taxon>Inquilinus</taxon>
    </lineage>
</organism>
<protein>
    <submittedName>
        <fullName evidence="1">Aminoglycoside 6-adenylyltransferase</fullName>
        <ecNumber evidence="1">2.7.7.-</ecNumber>
    </submittedName>
</protein>
<sequence length="281" mass="30603">MDLFLETLTPWAEAEGGIRFAMIVGSQARRTDPADEFSDIDVVLSCADSRPYLDALDWLAPLGTPLLSFVEPTAVGGEFERRVLFDSGLDVDFVLLPHATLAGWAADGMPPEFGTVAARGLRILVDKDGIGARLVDRLPPKAPPDRIWSAAEFAGKTQDFLYHCLWAARKAARGELFVALQCLNGLLRPHLFDLARMHLRLTRGAAATDWYGARMIERWADPVTIAALARTCAGHDRAGILSALDAAIDLHASLGREVCDRLAISYPAEAAAQIREMVARV</sequence>
<keyword evidence="1" id="KW-0548">Nucleotidyltransferase</keyword>
<dbReference type="InterPro" id="IPR043519">
    <property type="entry name" value="NT_sf"/>
</dbReference>
<dbReference type="RefSeq" id="WP_309793392.1">
    <property type="nucleotide sequence ID" value="NZ_JAVDPW010000003.1"/>
</dbReference>
<dbReference type="SUPFAM" id="SSF81301">
    <property type="entry name" value="Nucleotidyltransferase"/>
    <property type="match status" value="1"/>
</dbReference>
<proteinExistence type="predicted"/>
<reference evidence="1 2" key="1">
    <citation type="submission" date="2023-07" db="EMBL/GenBank/DDBJ databases">
        <title>Sorghum-associated microbial communities from plants grown in Nebraska, USA.</title>
        <authorList>
            <person name="Schachtman D."/>
        </authorList>
    </citation>
    <scope>NUCLEOTIDE SEQUENCE [LARGE SCALE GENOMIC DNA]</scope>
    <source>
        <strain evidence="1 2">584</strain>
    </source>
</reference>
<dbReference type="EMBL" id="JAVDPW010000003">
    <property type="protein sequence ID" value="MDR6289207.1"/>
    <property type="molecule type" value="Genomic_DNA"/>
</dbReference>
<dbReference type="Gene3D" id="3.30.460.10">
    <property type="entry name" value="Beta Polymerase, domain 2"/>
    <property type="match status" value="1"/>
</dbReference>
<keyword evidence="2" id="KW-1185">Reference proteome</keyword>
<dbReference type="Proteomes" id="UP001262410">
    <property type="component" value="Unassembled WGS sequence"/>
</dbReference>
<evidence type="ECO:0000313" key="1">
    <source>
        <dbReference type="EMBL" id="MDR6289207.1"/>
    </source>
</evidence>
<name>A0ABU1JKR2_9PROT</name>
<dbReference type="Gene3D" id="1.20.120.330">
    <property type="entry name" value="Nucleotidyltransferases domain 2"/>
    <property type="match status" value="1"/>
</dbReference>
<dbReference type="Pfam" id="PF04439">
    <property type="entry name" value="Adenyl_transf"/>
    <property type="match status" value="1"/>
</dbReference>
<evidence type="ECO:0000313" key="2">
    <source>
        <dbReference type="Proteomes" id="UP001262410"/>
    </source>
</evidence>
<dbReference type="InterPro" id="IPR007530">
    <property type="entry name" value="Aminoglycoside_adenylylTfrase"/>
</dbReference>
<gene>
    <name evidence="1" type="ORF">E9232_001722</name>
</gene>
<dbReference type="GO" id="GO:0016779">
    <property type="term" value="F:nucleotidyltransferase activity"/>
    <property type="evidence" value="ECO:0007669"/>
    <property type="project" value="UniProtKB-KW"/>
</dbReference>
<keyword evidence="1" id="KW-0808">Transferase</keyword>
<dbReference type="SUPFAM" id="SSF81631">
    <property type="entry name" value="PAP/OAS1 substrate-binding domain"/>
    <property type="match status" value="1"/>
</dbReference>
<dbReference type="EC" id="2.7.7.-" evidence="1"/>